<sequence length="147" mass="16585">MNDAIHEFKIFNIVIASLGLCILTFTGVLYSISYHSRRRQRKQARAYETRVGRDGTENAVDVRAVQRTHSLRNPLSLLRRQEAPKSSSGIYFIYSNPAAVTEDEGATAVPEEDRTSRPPPPPIHHDHVRSQAHSGIILDPSTFYMQL</sequence>
<dbReference type="AlphaFoldDB" id="A0A9Q1FTP1"/>
<dbReference type="EMBL" id="JAINUF010000004">
    <property type="protein sequence ID" value="KAJ8365453.1"/>
    <property type="molecule type" value="Genomic_DNA"/>
</dbReference>
<dbReference type="OrthoDB" id="8943878at2759"/>
<keyword evidence="4" id="KW-1185">Reference proteome</keyword>
<dbReference type="Proteomes" id="UP001152622">
    <property type="component" value="Chromosome 4"/>
</dbReference>
<feature type="transmembrane region" description="Helical" evidence="2">
    <location>
        <begin position="12"/>
        <end position="32"/>
    </location>
</feature>
<comment type="caution">
    <text evidence="3">The sequence shown here is derived from an EMBL/GenBank/DDBJ whole genome shotgun (WGS) entry which is preliminary data.</text>
</comment>
<evidence type="ECO:0000256" key="1">
    <source>
        <dbReference type="SAM" id="MobiDB-lite"/>
    </source>
</evidence>
<protein>
    <submittedName>
        <fullName evidence="3">Uncharacterized protein</fullName>
    </submittedName>
</protein>
<keyword evidence="2" id="KW-0812">Transmembrane</keyword>
<gene>
    <name evidence="3" type="ORF">SKAU_G00142840</name>
</gene>
<accession>A0A9Q1FTP1</accession>
<keyword evidence="2" id="KW-0472">Membrane</keyword>
<proteinExistence type="predicted"/>
<reference evidence="3" key="1">
    <citation type="journal article" date="2023" name="Science">
        <title>Genome structures resolve the early diversification of teleost fishes.</title>
        <authorList>
            <person name="Parey E."/>
            <person name="Louis A."/>
            <person name="Montfort J."/>
            <person name="Bouchez O."/>
            <person name="Roques C."/>
            <person name="Iampietro C."/>
            <person name="Lluch J."/>
            <person name="Castinel A."/>
            <person name="Donnadieu C."/>
            <person name="Desvignes T."/>
            <person name="Floi Bucao C."/>
            <person name="Jouanno E."/>
            <person name="Wen M."/>
            <person name="Mejri S."/>
            <person name="Dirks R."/>
            <person name="Jansen H."/>
            <person name="Henkel C."/>
            <person name="Chen W.J."/>
            <person name="Zahm M."/>
            <person name="Cabau C."/>
            <person name="Klopp C."/>
            <person name="Thompson A.W."/>
            <person name="Robinson-Rechavi M."/>
            <person name="Braasch I."/>
            <person name="Lecointre G."/>
            <person name="Bobe J."/>
            <person name="Postlethwait J.H."/>
            <person name="Berthelot C."/>
            <person name="Roest Crollius H."/>
            <person name="Guiguen Y."/>
        </authorList>
    </citation>
    <scope>NUCLEOTIDE SEQUENCE</scope>
    <source>
        <strain evidence="3">WJC10195</strain>
    </source>
</reference>
<name>A0A9Q1FTP1_SYNKA</name>
<evidence type="ECO:0000313" key="4">
    <source>
        <dbReference type="Proteomes" id="UP001152622"/>
    </source>
</evidence>
<evidence type="ECO:0000256" key="2">
    <source>
        <dbReference type="SAM" id="Phobius"/>
    </source>
</evidence>
<organism evidence="3 4">
    <name type="scientific">Synaphobranchus kaupii</name>
    <name type="common">Kaup's arrowtooth eel</name>
    <dbReference type="NCBI Taxonomy" id="118154"/>
    <lineage>
        <taxon>Eukaryota</taxon>
        <taxon>Metazoa</taxon>
        <taxon>Chordata</taxon>
        <taxon>Craniata</taxon>
        <taxon>Vertebrata</taxon>
        <taxon>Euteleostomi</taxon>
        <taxon>Actinopterygii</taxon>
        <taxon>Neopterygii</taxon>
        <taxon>Teleostei</taxon>
        <taxon>Anguilliformes</taxon>
        <taxon>Synaphobranchidae</taxon>
        <taxon>Synaphobranchus</taxon>
    </lineage>
</organism>
<feature type="region of interest" description="Disordered" evidence="1">
    <location>
        <begin position="102"/>
        <end position="132"/>
    </location>
</feature>
<keyword evidence="2" id="KW-1133">Transmembrane helix</keyword>
<evidence type="ECO:0000313" key="3">
    <source>
        <dbReference type="EMBL" id="KAJ8365453.1"/>
    </source>
</evidence>